<evidence type="ECO:0000256" key="1">
    <source>
        <dbReference type="SAM" id="Phobius"/>
    </source>
</evidence>
<reference evidence="2 3" key="1">
    <citation type="submission" date="2018-07" db="EMBL/GenBank/DDBJ databases">
        <title>Complete genome sequence of Spiroplasma alleghenense PLHS-1 (ATCC 51752).</title>
        <authorList>
            <person name="Chou L."/>
            <person name="Lee T.-Y."/>
            <person name="Tsai Y.-M."/>
            <person name="Kuo C.-H."/>
        </authorList>
    </citation>
    <scope>NUCLEOTIDE SEQUENCE [LARGE SCALE GENOMIC DNA]</scope>
    <source>
        <strain evidence="2 3">PLHS-1</strain>
    </source>
</reference>
<feature type="transmembrane region" description="Helical" evidence="1">
    <location>
        <begin position="138"/>
        <end position="160"/>
    </location>
</feature>
<feature type="transmembrane region" description="Helical" evidence="1">
    <location>
        <begin position="231"/>
        <end position="254"/>
    </location>
</feature>
<proteinExistence type="predicted"/>
<feature type="transmembrane region" description="Helical" evidence="1">
    <location>
        <begin position="12"/>
        <end position="35"/>
    </location>
</feature>
<dbReference type="InterPro" id="IPR049713">
    <property type="entry name" value="Pr6Pr-like"/>
</dbReference>
<evidence type="ECO:0000313" key="3">
    <source>
        <dbReference type="Proteomes" id="UP000254792"/>
    </source>
</evidence>
<dbReference type="Proteomes" id="UP000254792">
    <property type="component" value="Chromosome"/>
</dbReference>
<evidence type="ECO:0000313" key="2">
    <source>
        <dbReference type="EMBL" id="AXK51435.1"/>
    </source>
</evidence>
<dbReference type="AlphaFoldDB" id="A0A345Z4A6"/>
<name>A0A345Z4A6_9MOLU</name>
<feature type="transmembrane region" description="Helical" evidence="1">
    <location>
        <begin position="71"/>
        <end position="95"/>
    </location>
</feature>
<accession>A0A345Z4A6</accession>
<keyword evidence="3" id="KW-1185">Reference proteome</keyword>
<keyword evidence="1" id="KW-0472">Membrane</keyword>
<feature type="transmembrane region" description="Helical" evidence="1">
    <location>
        <begin position="180"/>
        <end position="200"/>
    </location>
</feature>
<keyword evidence="1" id="KW-0812">Transmembrane</keyword>
<sequence>MEFKKFYQSLKFYFCFLSGLLVSLTLIISYLYGLINISEIRSSNGLTQIWKLDSRINGLIIFDREGYTINFLFYFTTQINILISCALFYLAFYQNEFNNKFYLTRKVYTGICVYAFLMLFIFWTFLIPDKIKLSAWEIVKQIVIHLIGPVCLIFATLYWFKSYEFVRHKIFFKKDLWKIYIYPIIYLILTLIRGEFRYLANKPLQTQYPYFFLHIHSKRPIKEIELAGWEWLLIIVTIIIILLPIFSHLLNFLLNKINHKSKVK</sequence>
<dbReference type="OrthoDB" id="389275at2"/>
<keyword evidence="1" id="KW-1133">Transmembrane helix</keyword>
<feature type="transmembrane region" description="Helical" evidence="1">
    <location>
        <begin position="107"/>
        <end position="126"/>
    </location>
</feature>
<gene>
    <name evidence="2" type="ORF">SALLE_v1c07650</name>
</gene>
<organism evidence="2 3">
    <name type="scientific">Spiroplasma alleghenense</name>
    <dbReference type="NCBI Taxonomy" id="216931"/>
    <lineage>
        <taxon>Bacteria</taxon>
        <taxon>Bacillati</taxon>
        <taxon>Mycoplasmatota</taxon>
        <taxon>Mollicutes</taxon>
        <taxon>Entomoplasmatales</taxon>
        <taxon>Spiroplasmataceae</taxon>
        <taxon>Spiroplasma</taxon>
    </lineage>
</organism>
<evidence type="ECO:0008006" key="4">
    <source>
        <dbReference type="Google" id="ProtNLM"/>
    </source>
</evidence>
<dbReference type="EMBL" id="CP031376">
    <property type="protein sequence ID" value="AXK51435.1"/>
    <property type="molecule type" value="Genomic_DNA"/>
</dbReference>
<dbReference type="KEGG" id="salx:SALLE_v1c07650"/>
<dbReference type="RefSeq" id="WP_115558332.1">
    <property type="nucleotide sequence ID" value="NZ_CP031376.1"/>
</dbReference>
<protein>
    <recommendedName>
        <fullName evidence="4">Transmembrane protein</fullName>
    </recommendedName>
</protein>
<dbReference type="NCBIfam" id="NF038065">
    <property type="entry name" value="Pr6Pr"/>
    <property type="match status" value="1"/>
</dbReference>